<organism evidence="1 2">
    <name type="scientific">Malus domestica</name>
    <name type="common">Apple</name>
    <name type="synonym">Pyrus malus</name>
    <dbReference type="NCBI Taxonomy" id="3750"/>
    <lineage>
        <taxon>Eukaryota</taxon>
        <taxon>Viridiplantae</taxon>
        <taxon>Streptophyta</taxon>
        <taxon>Embryophyta</taxon>
        <taxon>Tracheophyta</taxon>
        <taxon>Spermatophyta</taxon>
        <taxon>Magnoliopsida</taxon>
        <taxon>eudicotyledons</taxon>
        <taxon>Gunneridae</taxon>
        <taxon>Pentapetalae</taxon>
        <taxon>rosids</taxon>
        <taxon>fabids</taxon>
        <taxon>Rosales</taxon>
        <taxon>Rosaceae</taxon>
        <taxon>Amygdaloideae</taxon>
        <taxon>Maleae</taxon>
        <taxon>Malus</taxon>
    </lineage>
</organism>
<dbReference type="InterPro" id="IPR053772">
    <property type="entry name" value="At1g61320/At1g61330-like"/>
</dbReference>
<keyword evidence="2" id="KW-1185">Reference proteome</keyword>
<evidence type="ECO:0000313" key="1">
    <source>
        <dbReference type="EMBL" id="RXI05694.1"/>
    </source>
</evidence>
<accession>A0A498KH18</accession>
<dbReference type="SUPFAM" id="SSF81383">
    <property type="entry name" value="F-box domain"/>
    <property type="match status" value="1"/>
</dbReference>
<dbReference type="PANTHER" id="PTHR34145:SF28">
    <property type="entry name" value="F-BOX DOMAIN-CONTAINING PROTEIN"/>
    <property type="match status" value="1"/>
</dbReference>
<proteinExistence type="predicted"/>
<dbReference type="PANTHER" id="PTHR34145">
    <property type="entry name" value="OS02G0105600 PROTEIN"/>
    <property type="match status" value="1"/>
</dbReference>
<evidence type="ECO:0000313" key="2">
    <source>
        <dbReference type="Proteomes" id="UP000290289"/>
    </source>
</evidence>
<dbReference type="InterPro" id="IPR036047">
    <property type="entry name" value="F-box-like_dom_sf"/>
</dbReference>
<dbReference type="Proteomes" id="UP000290289">
    <property type="component" value="Chromosome 2"/>
</dbReference>
<dbReference type="EMBL" id="RDQH01000328">
    <property type="protein sequence ID" value="RXI05694.1"/>
    <property type="molecule type" value="Genomic_DNA"/>
</dbReference>
<name>A0A498KH18_MALDO</name>
<sequence length="263" mass="29197">MEGVGPSSTRKCQIIDKDHISKLPDDVFNTIISLLSMRDAIQTSVLLPRWKNIYAYISNLEFDWCDPVDTTHEETVKRNVCDFLTKIDRFSACHLGTKVVSKVPASLKVSGLINSMTSFAIRRGRLLHDDSLRRLKALVVSLCEGVKGIELSATQISSFYYKGDNIQLSSESVPNLEEVHVTMKEVNVIPTFARLRSLTIHQGSASGAVFLSISIYICISSLLEAFNPASDIPFGLEPSLHLIVVAEEALWASDYLAYLFVVV</sequence>
<dbReference type="AlphaFoldDB" id="A0A498KH18"/>
<comment type="caution">
    <text evidence="1">The sequence shown here is derived from an EMBL/GenBank/DDBJ whole genome shotgun (WGS) entry which is preliminary data.</text>
</comment>
<reference evidence="1 2" key="1">
    <citation type="submission" date="2018-10" db="EMBL/GenBank/DDBJ databases">
        <title>A high-quality apple genome assembly.</title>
        <authorList>
            <person name="Hu J."/>
        </authorList>
    </citation>
    <scope>NUCLEOTIDE SEQUENCE [LARGE SCALE GENOMIC DNA]</scope>
    <source>
        <strain evidence="2">cv. HFTH1</strain>
        <tissue evidence="1">Young leaf</tissue>
    </source>
</reference>
<dbReference type="STRING" id="3750.A0A498KH18"/>
<evidence type="ECO:0008006" key="3">
    <source>
        <dbReference type="Google" id="ProtNLM"/>
    </source>
</evidence>
<protein>
    <recommendedName>
        <fullName evidence="3">F-box domain-containing protein</fullName>
    </recommendedName>
</protein>
<gene>
    <name evidence="1" type="ORF">DVH24_017736</name>
</gene>